<gene>
    <name evidence="1" type="ORF">Vadar_011697</name>
</gene>
<keyword evidence="2" id="KW-1185">Reference proteome</keyword>
<evidence type="ECO:0000313" key="1">
    <source>
        <dbReference type="EMBL" id="KAH7860290.1"/>
    </source>
</evidence>
<sequence>MDELKQIHSHVITTGLARFTYTTSKILAFCALSQTADMNYAQTVFNQISIPTPFDFNAMITGYSDSSEPEKGLAIYSCMRSRGFEPNGRTFPALTRACSCTYELYQVHGQIMKLGHCPDVYVISSLIHMYSKCGATSVACQVFDESSSRNIVCWTSLITAYCSNGLVEKAREVYDSMPQRNDVSCSAMVSGYVRNEDFKEAIRLFRKLKSCADVKLNRPLLVCILNACAALGAFEEGKWVHSYINEHFLEHELELGTALIDFYAKCGQVKAAENIFCTITCKDVTTWSAMILGLAINGDNERGLQLFTEMELRGPKPNAITFVSVLSACNHKTLSNEAWRLFGCMYKIYSISPVIEHYGCMVDLLARAGRIKEAEVLIKSMPMEPDGAIWGSLLNGCLIHGHVDMGERAGKLLIQLEPQHSGRYVLLANMYAAVGLWEGVLRLRKMMKERKVDTVAAWSFIEIDGAVHKFVVDDKSHSQSRDIYRLLNQFNYELVSLCYNRRELREAKGIERWAMSTGETAKFRASYDERVPDNGEAVRCLFAMPSSEI</sequence>
<proteinExistence type="predicted"/>
<dbReference type="Proteomes" id="UP000828048">
    <property type="component" value="Chromosome 4"/>
</dbReference>
<name>A0ACB7Z305_9ERIC</name>
<organism evidence="1 2">
    <name type="scientific">Vaccinium darrowii</name>
    <dbReference type="NCBI Taxonomy" id="229202"/>
    <lineage>
        <taxon>Eukaryota</taxon>
        <taxon>Viridiplantae</taxon>
        <taxon>Streptophyta</taxon>
        <taxon>Embryophyta</taxon>
        <taxon>Tracheophyta</taxon>
        <taxon>Spermatophyta</taxon>
        <taxon>Magnoliopsida</taxon>
        <taxon>eudicotyledons</taxon>
        <taxon>Gunneridae</taxon>
        <taxon>Pentapetalae</taxon>
        <taxon>asterids</taxon>
        <taxon>Ericales</taxon>
        <taxon>Ericaceae</taxon>
        <taxon>Vaccinioideae</taxon>
        <taxon>Vaccinieae</taxon>
        <taxon>Vaccinium</taxon>
    </lineage>
</organism>
<evidence type="ECO:0000313" key="2">
    <source>
        <dbReference type="Proteomes" id="UP000828048"/>
    </source>
</evidence>
<dbReference type="EMBL" id="CM037154">
    <property type="protein sequence ID" value="KAH7860290.1"/>
    <property type="molecule type" value="Genomic_DNA"/>
</dbReference>
<protein>
    <submittedName>
        <fullName evidence="1">Uncharacterized protein</fullName>
    </submittedName>
</protein>
<reference evidence="1 2" key="1">
    <citation type="journal article" date="2021" name="Hortic Res">
        <title>High-quality reference genome and annotation aids understanding of berry development for evergreen blueberry (Vaccinium darrowii).</title>
        <authorList>
            <person name="Yu J."/>
            <person name="Hulse-Kemp A.M."/>
            <person name="Babiker E."/>
            <person name="Staton M."/>
        </authorList>
    </citation>
    <scope>NUCLEOTIDE SEQUENCE [LARGE SCALE GENOMIC DNA]</scope>
    <source>
        <strain evidence="2">cv. NJ 8807/NJ 8810</strain>
        <tissue evidence="1">Young leaf</tissue>
    </source>
</reference>
<comment type="caution">
    <text evidence="1">The sequence shown here is derived from an EMBL/GenBank/DDBJ whole genome shotgun (WGS) entry which is preliminary data.</text>
</comment>
<accession>A0ACB7Z305</accession>